<feature type="domain" description="FANCI helical" evidence="4">
    <location>
        <begin position="170"/>
        <end position="241"/>
    </location>
</feature>
<dbReference type="Pfam" id="PF14675">
    <property type="entry name" value="FANCI_S1"/>
    <property type="match status" value="1"/>
</dbReference>
<dbReference type="PANTHER" id="PTHR21818:SF0">
    <property type="entry name" value="FANCONI ANEMIA GROUP I PROTEIN"/>
    <property type="match status" value="1"/>
</dbReference>
<name>A0A137P5G2_CONC2</name>
<evidence type="ECO:0000259" key="1">
    <source>
        <dbReference type="Pfam" id="PF14675"/>
    </source>
</evidence>
<evidence type="ECO:0000259" key="3">
    <source>
        <dbReference type="Pfam" id="PF14678"/>
    </source>
</evidence>
<gene>
    <name evidence="6" type="ORF">CONCODRAFT_70832</name>
</gene>
<dbReference type="InterPro" id="IPR029310">
    <property type="entry name" value="FANCI_HD1"/>
</dbReference>
<evidence type="ECO:0000313" key="6">
    <source>
        <dbReference type="EMBL" id="KXN70248.1"/>
    </source>
</evidence>
<feature type="domain" description="FANCI helical" evidence="5">
    <location>
        <begin position="449"/>
        <end position="634"/>
    </location>
</feature>
<dbReference type="EMBL" id="KQ964508">
    <property type="protein sequence ID" value="KXN70248.1"/>
    <property type="molecule type" value="Genomic_DNA"/>
</dbReference>
<dbReference type="InterPro" id="IPR029315">
    <property type="entry name" value="FANCI_S2"/>
</dbReference>
<evidence type="ECO:0000259" key="2">
    <source>
        <dbReference type="Pfam" id="PF14676"/>
    </source>
</evidence>
<dbReference type="PANTHER" id="PTHR21818">
    <property type="entry name" value="BC025462 PROTEIN"/>
    <property type="match status" value="1"/>
</dbReference>
<dbReference type="GO" id="GO:0006281">
    <property type="term" value="P:DNA repair"/>
    <property type="evidence" value="ECO:0007669"/>
    <property type="project" value="InterPro"/>
</dbReference>
<dbReference type="InterPro" id="IPR029312">
    <property type="entry name" value="FANCI_HD2"/>
</dbReference>
<evidence type="ECO:0000259" key="4">
    <source>
        <dbReference type="Pfam" id="PF14679"/>
    </source>
</evidence>
<dbReference type="Pfam" id="PF14679">
    <property type="entry name" value="FANCI_HD1"/>
    <property type="match status" value="1"/>
</dbReference>
<organism evidence="6 7">
    <name type="scientific">Conidiobolus coronatus (strain ATCC 28846 / CBS 209.66 / NRRL 28638)</name>
    <name type="common">Delacroixia coronata</name>
    <dbReference type="NCBI Taxonomy" id="796925"/>
    <lineage>
        <taxon>Eukaryota</taxon>
        <taxon>Fungi</taxon>
        <taxon>Fungi incertae sedis</taxon>
        <taxon>Zoopagomycota</taxon>
        <taxon>Entomophthoromycotina</taxon>
        <taxon>Entomophthoromycetes</taxon>
        <taxon>Entomophthorales</taxon>
        <taxon>Ancylistaceae</taxon>
        <taxon>Conidiobolus</taxon>
    </lineage>
</organism>
<dbReference type="OrthoDB" id="195089at2759"/>
<evidence type="ECO:0000259" key="5">
    <source>
        <dbReference type="Pfam" id="PF14680"/>
    </source>
</evidence>
<feature type="domain" description="FANCI solenoid 1" evidence="1">
    <location>
        <begin position="32"/>
        <end position="117"/>
    </location>
</feature>
<dbReference type="Pfam" id="PF14678">
    <property type="entry name" value="FANCI_S4"/>
    <property type="match status" value="1"/>
</dbReference>
<dbReference type="InterPro" id="IPR029314">
    <property type="entry name" value="FANCI_S4"/>
</dbReference>
<feature type="domain" description="FANCI solenoid 4" evidence="3">
    <location>
        <begin position="896"/>
        <end position="1123"/>
    </location>
</feature>
<dbReference type="InterPro" id="IPR026171">
    <property type="entry name" value="FANCI"/>
</dbReference>
<dbReference type="AlphaFoldDB" id="A0A137P5G2"/>
<dbReference type="Pfam" id="PF14680">
    <property type="entry name" value="FANCI_HD2"/>
    <property type="match status" value="1"/>
</dbReference>
<accession>A0A137P5G2</accession>
<dbReference type="InterPro" id="IPR029308">
    <property type="entry name" value="FANCI_S1"/>
</dbReference>
<dbReference type="GO" id="GO:0070182">
    <property type="term" value="F:DNA polymerase binding"/>
    <property type="evidence" value="ECO:0007669"/>
    <property type="project" value="TreeGrafter"/>
</dbReference>
<keyword evidence="7" id="KW-1185">Reference proteome</keyword>
<proteinExistence type="predicted"/>
<sequence length="1138" mass="131438">MEFWALLMKKLKDKRSAKEAEHCKQQFEENFNFLIDLNWERGRLVQLLKVLIDIPLEEDQLQLLIAKINRLIPSIEWDELPPIIHHLLALSKQGCRSLIISSLIQYFNKIHFDLTERSNLDSSQQLSDLDDDDDEADRRGTPQLNMSKFAKELGAILTYFSMQSKQDLSFGSDIIKLIKSGKILYISPFTLALLLNLASIHRFQDEIMAYLKSIIIQSFKEDLQIEKFQSLSEYYPITNMEVIILDLLNYCEFGWDEVIQNLINLSILILDNAPKAPFGKVKEFGTRDPIFTKQWLLAINILSNIFKNNEMFRSMILEEIVGRLYSSSQTQDNYIQLLSHIISQSSILIDQSLSIIVSTVNTISLIPLTKIEKLIESWLPLLNRDEQFLSDLYIALRKGLFGRSSESRLTSIKGLLQILRLDSAKFRDLSGIRINDEGDSSALSIRRSSKDILGLFKRCLDQPAIIKKEIYEGFQNYFINNIKRLQLPIINFLFNQFLKYWNDGLLPPVKFFSCVNEEGVLLEPIGPLISTLFTYFKSCKLEFGENSDDENGDGDRNESNDLINRIEQKLDQLVTGMMDIELRHLGFDNEPSFDVQEAEGLQNYNVAQMALNVYEVMIEYQYYKLELSTPEKRDYNLIYSLNTSVKRSNTGTKGKRQFNASDNSVLSYKTCSKIFINLITWKAENSINFDNNLLYYLMLIIKNQLDKLSKSIDILKSDLKISSQLFQTLWLKLGFQKFSNVEFDPSDRLARIFLEILAKLWNFLFNGSRNMEEFIIQLAKESTDAGEEEELDFQTCVQILLDCIINKVESFNQSDSHQLLVILQNLTKYLDPPAQKKSAYLKNLVQFSLELSHSTKNNEIIEGYTKSTQLILETLHPDLNIPNNDLISNMSSCLDDRNCTQLTTELLNWVDSELSILTWTVNCIQQKLKSTTLAFLPSPNSQSLESIEVEICQLTTILLNLLIDLECSCIIGKASELLVQSLTNMYRFLDLYTRYKTTSGVANNDPFIQLIKLTGTKLTIYWYAYIPWVQRYEIENSTQNPTDIQLIKKKKSQSKTGSQIIVNKLGNTLKTLKEKRNNSNLTQSSEKLEHSLIILRKRQGLDLTIYFKRSTTRDFRIIQDKVKSIQLIQEELEVNLII</sequence>
<dbReference type="Pfam" id="PF14676">
    <property type="entry name" value="FANCI_S2"/>
    <property type="match status" value="1"/>
</dbReference>
<reference evidence="6 7" key="1">
    <citation type="journal article" date="2015" name="Genome Biol. Evol.">
        <title>Phylogenomic analyses indicate that early fungi evolved digesting cell walls of algal ancestors of land plants.</title>
        <authorList>
            <person name="Chang Y."/>
            <person name="Wang S."/>
            <person name="Sekimoto S."/>
            <person name="Aerts A.L."/>
            <person name="Choi C."/>
            <person name="Clum A."/>
            <person name="LaButti K.M."/>
            <person name="Lindquist E.A."/>
            <person name="Yee Ngan C."/>
            <person name="Ohm R.A."/>
            <person name="Salamov A.A."/>
            <person name="Grigoriev I.V."/>
            <person name="Spatafora J.W."/>
            <person name="Berbee M.L."/>
        </authorList>
    </citation>
    <scope>NUCLEOTIDE SEQUENCE [LARGE SCALE GENOMIC DNA]</scope>
    <source>
        <strain evidence="6 7">NRRL 28638</strain>
    </source>
</reference>
<dbReference type="STRING" id="796925.A0A137P5G2"/>
<dbReference type="Proteomes" id="UP000070444">
    <property type="component" value="Unassembled WGS sequence"/>
</dbReference>
<feature type="domain" description="FANCI solenoid 2" evidence="2">
    <location>
        <begin position="258"/>
        <end position="416"/>
    </location>
</feature>
<protein>
    <submittedName>
        <fullName evidence="6">Uncharacterized protein</fullName>
    </submittedName>
</protein>
<evidence type="ECO:0000313" key="7">
    <source>
        <dbReference type="Proteomes" id="UP000070444"/>
    </source>
</evidence>